<proteinExistence type="predicted"/>
<dbReference type="PANTHER" id="PTHR16469">
    <property type="entry name" value="UBIQUITIN-ASSOCIATED AND SH3 DOMAIN-CONTAINING BA-RELATED"/>
    <property type="match status" value="1"/>
</dbReference>
<dbReference type="SMART" id="SM00855">
    <property type="entry name" value="PGAM"/>
    <property type="match status" value="1"/>
</dbReference>
<name>A0AAD4RDT1_9BILA</name>
<keyword evidence="2" id="KW-1185">Reference proteome</keyword>
<protein>
    <submittedName>
        <fullName evidence="1">Histidine phosphatase superfamily (Branch 1) domain-containing protein</fullName>
    </submittedName>
</protein>
<organism evidence="1 2">
    <name type="scientific">Ditylenchus destructor</name>
    <dbReference type="NCBI Taxonomy" id="166010"/>
    <lineage>
        <taxon>Eukaryota</taxon>
        <taxon>Metazoa</taxon>
        <taxon>Ecdysozoa</taxon>
        <taxon>Nematoda</taxon>
        <taxon>Chromadorea</taxon>
        <taxon>Rhabditida</taxon>
        <taxon>Tylenchina</taxon>
        <taxon>Tylenchomorpha</taxon>
        <taxon>Sphaerularioidea</taxon>
        <taxon>Anguinidae</taxon>
        <taxon>Anguininae</taxon>
        <taxon>Ditylenchus</taxon>
    </lineage>
</organism>
<dbReference type="InterPro" id="IPR051710">
    <property type="entry name" value="Phosphatase_SH3-domain"/>
</dbReference>
<sequence>MGRGRKIYCIRHCEREDNENPFWYFNSRLTKDNSPLSERGIKQAQEIARSMGPVRIDYAFSSPYRRTVETASRILSKHMTKLFIEPGLLETESIILGDGVKSCTFETIEDLCKSYPSLIDPMYGPRFESVNHGEIGLFGCKPRVQKTIEHILNLCPSGNILIVAHQSSLATIHNILCPEDRQLKPGQATITKYKERYPYKGQFDCIYECDSSHLTDRSALHGHHYHINQIYTKPTLRRIAAASRVELWIGIDGEITGIPSSAASARMRRRCHRNFHRQATASL</sequence>
<dbReference type="Proteomes" id="UP001201812">
    <property type="component" value="Unassembled WGS sequence"/>
</dbReference>
<dbReference type="InterPro" id="IPR013078">
    <property type="entry name" value="His_Pase_superF_clade-1"/>
</dbReference>
<comment type="caution">
    <text evidence="1">The sequence shown here is derived from an EMBL/GenBank/DDBJ whole genome shotgun (WGS) entry which is preliminary data.</text>
</comment>
<reference evidence="1" key="1">
    <citation type="submission" date="2022-01" db="EMBL/GenBank/DDBJ databases">
        <title>Genome Sequence Resource for Two Populations of Ditylenchus destructor, the Migratory Endoparasitic Phytonematode.</title>
        <authorList>
            <person name="Zhang H."/>
            <person name="Lin R."/>
            <person name="Xie B."/>
        </authorList>
    </citation>
    <scope>NUCLEOTIDE SEQUENCE</scope>
    <source>
        <strain evidence="1">BazhouSP</strain>
    </source>
</reference>
<evidence type="ECO:0000313" key="1">
    <source>
        <dbReference type="EMBL" id="KAI1729005.1"/>
    </source>
</evidence>
<dbReference type="PANTHER" id="PTHR16469:SF27">
    <property type="entry name" value="UBIQUITIN-ASSOCIATED AND SH3 DOMAIN-CONTAINING BA-RELATED"/>
    <property type="match status" value="1"/>
</dbReference>
<evidence type="ECO:0000313" key="2">
    <source>
        <dbReference type="Proteomes" id="UP001201812"/>
    </source>
</evidence>
<dbReference type="InterPro" id="IPR029033">
    <property type="entry name" value="His_PPase_superfam"/>
</dbReference>
<dbReference type="GO" id="GO:0016791">
    <property type="term" value="F:phosphatase activity"/>
    <property type="evidence" value="ECO:0007669"/>
    <property type="project" value="UniProtKB-ARBA"/>
</dbReference>
<dbReference type="EMBL" id="JAKKPZ010000001">
    <property type="protein sequence ID" value="KAI1729005.1"/>
    <property type="molecule type" value="Genomic_DNA"/>
</dbReference>
<dbReference type="Gene3D" id="3.40.50.1240">
    <property type="entry name" value="Phosphoglycerate mutase-like"/>
    <property type="match status" value="1"/>
</dbReference>
<dbReference type="CDD" id="cd07067">
    <property type="entry name" value="HP_PGM_like"/>
    <property type="match status" value="1"/>
</dbReference>
<accession>A0AAD4RDT1</accession>
<dbReference type="SUPFAM" id="SSF53254">
    <property type="entry name" value="Phosphoglycerate mutase-like"/>
    <property type="match status" value="1"/>
</dbReference>
<dbReference type="AlphaFoldDB" id="A0AAD4RDT1"/>
<dbReference type="Pfam" id="PF00300">
    <property type="entry name" value="His_Phos_1"/>
    <property type="match status" value="1"/>
</dbReference>
<gene>
    <name evidence="1" type="ORF">DdX_01219</name>
</gene>